<evidence type="ECO:0000256" key="2">
    <source>
        <dbReference type="SAM" id="SignalP"/>
    </source>
</evidence>
<accession>A0A177CRG9</accession>
<keyword evidence="1" id="KW-0812">Transmembrane</keyword>
<feature type="transmembrane region" description="Helical" evidence="1">
    <location>
        <begin position="254"/>
        <end position="279"/>
    </location>
</feature>
<dbReference type="OrthoDB" id="3791536at2759"/>
<reference evidence="3 4" key="1">
    <citation type="submission" date="2016-05" db="EMBL/GenBank/DDBJ databases">
        <title>Comparative analysis of secretome profiles of manganese(II)-oxidizing ascomycete fungi.</title>
        <authorList>
            <consortium name="DOE Joint Genome Institute"/>
            <person name="Zeiner C.A."/>
            <person name="Purvine S.O."/>
            <person name="Zink E.M."/>
            <person name="Wu S."/>
            <person name="Pasa-Tolic L."/>
            <person name="Chaput D.L."/>
            <person name="Haridas S."/>
            <person name="Grigoriev I.V."/>
            <person name="Santelli C.M."/>
            <person name="Hansel C.M."/>
        </authorList>
    </citation>
    <scope>NUCLEOTIDE SEQUENCE [LARGE SCALE GENOMIC DNA]</scope>
    <source>
        <strain evidence="3 4">AP3s5-JAC2a</strain>
    </source>
</reference>
<evidence type="ECO:0000313" key="4">
    <source>
        <dbReference type="Proteomes" id="UP000077069"/>
    </source>
</evidence>
<keyword evidence="2" id="KW-0732">Signal</keyword>
<dbReference type="GeneID" id="28761143"/>
<keyword evidence="1" id="KW-1133">Transmembrane helix</keyword>
<protein>
    <submittedName>
        <fullName evidence="3">Uncharacterized protein</fullName>
    </submittedName>
</protein>
<dbReference type="AlphaFoldDB" id="A0A177CRG9"/>
<feature type="signal peptide" evidence="2">
    <location>
        <begin position="1"/>
        <end position="19"/>
    </location>
</feature>
<proteinExistence type="predicted"/>
<dbReference type="InParanoid" id="A0A177CRG9"/>
<dbReference type="RefSeq" id="XP_018040489.1">
    <property type="nucleotide sequence ID" value="XM_018177657.1"/>
</dbReference>
<sequence>MRAVSLLTGTLCLLRATSAEVAPEVTVVEEGYNYIAKLPCAGCPFLFQDTSEGLNEPWSERVDDNALLLNISLPYDSAFLAINNAPLYSGNRILPLVYANQVVQDFSADQLSTALDAGQLEASHESNLGGGFFGLSYRHSLRHVETSQTLEALLFQFDIVELHSDLTNPALRFNLDDPAQKMLEVLLIQRPVLSAGDPSPSFEILSAKLVPRMSLSYERTMHFLTWDTHGEKGTTSHAVSYGTSSLIGFLSSSFWALLGFVMAVIVVSIVVLLMCIFGWEFWKDDYEKAQHGKRRKSSVKSVRADVETGASIGKMKGRFKSAEELGLGLASRGQIVGMGKSD</sequence>
<name>A0A177CRG9_9PLEO</name>
<dbReference type="EMBL" id="KV441549">
    <property type="protein sequence ID" value="OAG10124.1"/>
    <property type="molecule type" value="Genomic_DNA"/>
</dbReference>
<keyword evidence="4" id="KW-1185">Reference proteome</keyword>
<feature type="chain" id="PRO_5008058503" evidence="2">
    <location>
        <begin position="20"/>
        <end position="342"/>
    </location>
</feature>
<dbReference type="Proteomes" id="UP000077069">
    <property type="component" value="Unassembled WGS sequence"/>
</dbReference>
<keyword evidence="1" id="KW-0472">Membrane</keyword>
<evidence type="ECO:0000256" key="1">
    <source>
        <dbReference type="SAM" id="Phobius"/>
    </source>
</evidence>
<gene>
    <name evidence="3" type="ORF">CC84DRAFT_1161125</name>
</gene>
<evidence type="ECO:0000313" key="3">
    <source>
        <dbReference type="EMBL" id="OAG10124.1"/>
    </source>
</evidence>
<organism evidence="3 4">
    <name type="scientific">Paraphaeosphaeria sporulosa</name>
    <dbReference type="NCBI Taxonomy" id="1460663"/>
    <lineage>
        <taxon>Eukaryota</taxon>
        <taxon>Fungi</taxon>
        <taxon>Dikarya</taxon>
        <taxon>Ascomycota</taxon>
        <taxon>Pezizomycotina</taxon>
        <taxon>Dothideomycetes</taxon>
        <taxon>Pleosporomycetidae</taxon>
        <taxon>Pleosporales</taxon>
        <taxon>Massarineae</taxon>
        <taxon>Didymosphaeriaceae</taxon>
        <taxon>Paraphaeosphaeria</taxon>
    </lineage>
</organism>